<dbReference type="PANTHER" id="PTHR30081:SF1">
    <property type="entry name" value="PROTEIN TRANSLOCASE SUBUNIT SECD"/>
    <property type="match status" value="1"/>
</dbReference>
<comment type="caution">
    <text evidence="9">Lacks conserved residue(s) required for the propagation of feature annotation.</text>
</comment>
<evidence type="ECO:0000313" key="14">
    <source>
        <dbReference type="EMBL" id="MEQ2637924.1"/>
    </source>
</evidence>
<dbReference type="EMBL" id="JBBNGS010000010">
    <property type="protein sequence ID" value="MEQ2637924.1"/>
    <property type="molecule type" value="Genomic_DNA"/>
</dbReference>
<dbReference type="Proteomes" id="UP001478817">
    <property type="component" value="Unassembled WGS sequence"/>
</dbReference>
<evidence type="ECO:0000256" key="9">
    <source>
        <dbReference type="HAMAP-Rule" id="MF_01463"/>
    </source>
</evidence>
<dbReference type="Gene3D" id="1.20.1640.10">
    <property type="entry name" value="Multidrug efflux transporter AcrB transmembrane domain"/>
    <property type="match status" value="1"/>
</dbReference>
<name>A0ABV1IGZ6_9ACTN</name>
<evidence type="ECO:0000256" key="2">
    <source>
        <dbReference type="ARBA" id="ARBA00022448"/>
    </source>
</evidence>
<evidence type="ECO:0000259" key="12">
    <source>
        <dbReference type="Pfam" id="PF21760"/>
    </source>
</evidence>
<dbReference type="NCBIfam" id="TIGR01129">
    <property type="entry name" value="secD"/>
    <property type="match status" value="1"/>
</dbReference>
<dbReference type="PANTHER" id="PTHR30081">
    <property type="entry name" value="PROTEIN-EXPORT MEMBRANE PROTEIN SEC"/>
    <property type="match status" value="1"/>
</dbReference>
<keyword evidence="2 9" id="KW-0813">Transport</keyword>
<dbReference type="Gene3D" id="3.30.70.3400">
    <property type="match status" value="1"/>
</dbReference>
<feature type="transmembrane region" description="Helical" evidence="9">
    <location>
        <begin position="357"/>
        <end position="382"/>
    </location>
</feature>
<keyword evidence="16" id="KW-1185">Reference proteome</keyword>
<keyword evidence="5 9" id="KW-0653">Protein transport</keyword>
<feature type="domain" description="SecDF P1 head subdomain" evidence="13">
    <location>
        <begin position="180"/>
        <end position="285"/>
    </location>
</feature>
<feature type="transmembrane region" description="Helical" evidence="9">
    <location>
        <begin position="304"/>
        <end position="324"/>
    </location>
</feature>
<evidence type="ECO:0000256" key="5">
    <source>
        <dbReference type="ARBA" id="ARBA00022927"/>
    </source>
</evidence>
<dbReference type="InterPro" id="IPR054384">
    <property type="entry name" value="SecDF_P1_head"/>
</dbReference>
<reference evidence="14 16" key="1">
    <citation type="submission" date="2024-04" db="EMBL/GenBank/DDBJ databases">
        <title>Human intestinal bacterial collection.</title>
        <authorList>
            <person name="Pauvert C."/>
            <person name="Hitch T.C.A."/>
            <person name="Clavel T."/>
        </authorList>
    </citation>
    <scope>NUCLEOTIDE SEQUENCE [LARGE SCALE GENOMIC DNA]</scope>
    <source>
        <strain evidence="14 16">CLA-AA-H197</strain>
    </source>
</reference>
<dbReference type="Pfam" id="PF02355">
    <property type="entry name" value="SecD_SecF_C"/>
    <property type="match status" value="1"/>
</dbReference>
<dbReference type="InterPro" id="IPR055344">
    <property type="entry name" value="SecD_SecF_C_bact"/>
</dbReference>
<evidence type="ECO:0000256" key="7">
    <source>
        <dbReference type="ARBA" id="ARBA00023010"/>
    </source>
</evidence>
<comment type="function">
    <text evidence="9">Part of the Sec protein translocase complex. Interacts with the SecYEG preprotein conducting channel. SecDF uses the proton motive force (PMF) to complete protein translocation after the ATP-dependent function of SecA.</text>
</comment>
<keyword evidence="7 9" id="KW-0811">Translocation</keyword>
<feature type="transmembrane region" description="Helical" evidence="9">
    <location>
        <begin position="434"/>
        <end position="453"/>
    </location>
</feature>
<dbReference type="InterPro" id="IPR048631">
    <property type="entry name" value="SecD_1st"/>
</dbReference>
<sequence>MGQDSRSDAPKTGVDRWRDAAKDTKARGSKPKRRGRGKGGLSSAARGHAGALVVMLALCAACAVAFTPVGEKITQGLDIQGGVSVILSASKSDGSQPTSEDMQTATSIVQSRVNALGASEATVQQQGASSILVQIPGATDATSAVEAIGQTGHLEFVRLDDIGDAEALAKIQAGTQNVKLEEGTYTAFLDGSSITRTQVAQSQTSVGTYVVNVTFDSAGAQTFSDVTRELAPTKGQIAIVLDGVVNSAPAVQSQIDGGEVSISGSFTAESAQALKTALDSGSLPVTLTYSESRAVGPTLGQDSLAQGVLALAVGVAVVVCYLFFFYRGLGLLTLGSLAVFAMLYLGLLATLSHFGLFALSLPGLAGIVLTTGSAADSSILVLERFREEVRMGRTVRNASDSGTSHGIRTSLDADVVTLITALALLVVATGDVRGFGLTLALGVVCDVVTMFLFKAPALRLLSLGAIQKAPGFWGISQDLAEAQRRADARASVTRVQKGGEANA</sequence>
<keyword evidence="3 9" id="KW-1003">Cell membrane</keyword>
<keyword evidence="6 9" id="KW-1133">Transmembrane helix</keyword>
<evidence type="ECO:0000256" key="4">
    <source>
        <dbReference type="ARBA" id="ARBA00022692"/>
    </source>
</evidence>
<dbReference type="InterPro" id="IPR022813">
    <property type="entry name" value="SecD/SecF_arch_bac"/>
</dbReference>
<evidence type="ECO:0000256" key="6">
    <source>
        <dbReference type="ARBA" id="ARBA00022989"/>
    </source>
</evidence>
<evidence type="ECO:0000256" key="1">
    <source>
        <dbReference type="ARBA" id="ARBA00004651"/>
    </source>
</evidence>
<dbReference type="InterPro" id="IPR001036">
    <property type="entry name" value="Acrflvin-R"/>
</dbReference>
<feature type="compositionally biased region" description="Basic residues" evidence="10">
    <location>
        <begin position="27"/>
        <end position="37"/>
    </location>
</feature>
<accession>A0ABV1IGZ6</accession>
<evidence type="ECO:0000256" key="3">
    <source>
        <dbReference type="ARBA" id="ARBA00022475"/>
    </source>
</evidence>
<evidence type="ECO:0000313" key="16">
    <source>
        <dbReference type="Proteomes" id="UP001478817"/>
    </source>
</evidence>
<gene>
    <name evidence="9 14" type="primary">secD</name>
    <name evidence="14" type="ORF">AAAT05_06145</name>
    <name evidence="15" type="ORF">AAAT05_06340</name>
</gene>
<dbReference type="InterPro" id="IPR048634">
    <property type="entry name" value="SecD_SecF_C"/>
</dbReference>
<dbReference type="HAMAP" id="MF_01463_B">
    <property type="entry name" value="SecD_B"/>
    <property type="match status" value="1"/>
</dbReference>
<comment type="subcellular location">
    <subcellularLocation>
        <location evidence="1 9">Cell membrane</location>
        <topology evidence="1 9">Multi-pass membrane protein</topology>
    </subcellularLocation>
</comment>
<comment type="caution">
    <text evidence="14">The sequence shown here is derived from an EMBL/GenBank/DDBJ whole genome shotgun (WGS) entry which is preliminary data.</text>
</comment>
<dbReference type="PRINTS" id="PR00702">
    <property type="entry name" value="ACRIFLAVINRP"/>
</dbReference>
<keyword evidence="4 9" id="KW-0812">Transmembrane</keyword>
<evidence type="ECO:0000259" key="11">
    <source>
        <dbReference type="Pfam" id="PF02355"/>
    </source>
</evidence>
<feature type="domain" description="Protein export membrane protein SecD/SecF C-terminal" evidence="11">
    <location>
        <begin position="289"/>
        <end position="459"/>
    </location>
</feature>
<dbReference type="RefSeq" id="WP_349182533.1">
    <property type="nucleotide sequence ID" value="NZ_JBBNGS010000010.1"/>
</dbReference>
<evidence type="ECO:0000313" key="15">
    <source>
        <dbReference type="EMBL" id="MEQ2637953.1"/>
    </source>
</evidence>
<dbReference type="Pfam" id="PF21760">
    <property type="entry name" value="SecD_1st"/>
    <property type="match status" value="1"/>
</dbReference>
<dbReference type="Pfam" id="PF22599">
    <property type="entry name" value="SecDF_P1_head"/>
    <property type="match status" value="1"/>
</dbReference>
<organism evidence="14 16">
    <name type="scientific">Paratractidigestivibacter faecalis</name>
    <dbReference type="NCBI Taxonomy" id="2292441"/>
    <lineage>
        <taxon>Bacteria</taxon>
        <taxon>Bacillati</taxon>
        <taxon>Actinomycetota</taxon>
        <taxon>Coriobacteriia</taxon>
        <taxon>Coriobacteriales</taxon>
        <taxon>Atopobiaceae</taxon>
        <taxon>Paratractidigestivibacter</taxon>
    </lineage>
</organism>
<proteinExistence type="inferred from homology"/>
<feature type="region of interest" description="Disordered" evidence="10">
    <location>
        <begin position="1"/>
        <end position="44"/>
    </location>
</feature>
<dbReference type="NCBIfam" id="TIGR00916">
    <property type="entry name" value="2A0604s01"/>
    <property type="match status" value="1"/>
</dbReference>
<evidence type="ECO:0000256" key="10">
    <source>
        <dbReference type="SAM" id="MobiDB-lite"/>
    </source>
</evidence>
<evidence type="ECO:0000256" key="8">
    <source>
        <dbReference type="ARBA" id="ARBA00023136"/>
    </source>
</evidence>
<dbReference type="Gene3D" id="3.30.1360.200">
    <property type="match status" value="1"/>
</dbReference>
<feature type="domain" description="Protein translocase subunit SecDF P1" evidence="12">
    <location>
        <begin position="102"/>
        <end position="160"/>
    </location>
</feature>
<keyword evidence="8 9" id="KW-0472">Membrane</keyword>
<comment type="similarity">
    <text evidence="9">Belongs to the SecD/SecF family. SecD subfamily.</text>
</comment>
<dbReference type="EMBL" id="JBBNGS010000010">
    <property type="protein sequence ID" value="MEQ2637953.1"/>
    <property type="molecule type" value="Genomic_DNA"/>
</dbReference>
<feature type="transmembrane region" description="Helical" evidence="9">
    <location>
        <begin position="331"/>
        <end position="351"/>
    </location>
</feature>
<dbReference type="SUPFAM" id="SSF82866">
    <property type="entry name" value="Multidrug efflux transporter AcrB transmembrane domain"/>
    <property type="match status" value="1"/>
</dbReference>
<protein>
    <recommendedName>
        <fullName evidence="9">Protein translocase subunit SecD</fullName>
    </recommendedName>
</protein>
<feature type="compositionally biased region" description="Basic and acidic residues" evidence="10">
    <location>
        <begin position="1"/>
        <end position="26"/>
    </location>
</feature>
<evidence type="ECO:0000259" key="13">
    <source>
        <dbReference type="Pfam" id="PF22599"/>
    </source>
</evidence>
<dbReference type="InterPro" id="IPR005791">
    <property type="entry name" value="SecD"/>
</dbReference>
<comment type="subunit">
    <text evidence="9">Forms a complex with SecF. Part of the essential Sec protein translocation apparatus which comprises SecA, SecYEG and auxiliary proteins SecDF. Other proteins may also be involved.</text>
</comment>